<evidence type="ECO:0000256" key="6">
    <source>
        <dbReference type="PROSITE-ProRule" id="PRU00169"/>
    </source>
</evidence>
<dbReference type="RefSeq" id="WP_213009817.1">
    <property type="nucleotide sequence ID" value="NZ_BOQN01000073.1"/>
</dbReference>
<comment type="caution">
    <text evidence="9">The sequence shown here is derived from an EMBL/GenBank/DDBJ whole genome shotgun (WGS) entry which is preliminary data.</text>
</comment>
<dbReference type="Gene3D" id="3.30.565.10">
    <property type="entry name" value="Histidine kinase-like ATPase, C-terminal domain"/>
    <property type="match status" value="1"/>
</dbReference>
<name>A0A919W2U8_9ACTN</name>
<dbReference type="PROSITE" id="PS50109">
    <property type="entry name" value="HIS_KIN"/>
    <property type="match status" value="1"/>
</dbReference>
<gene>
    <name evidence="9" type="ORF">Ato02nite_058150</name>
</gene>
<dbReference type="CDD" id="cd17546">
    <property type="entry name" value="REC_hyHK_CKI1_RcsC-like"/>
    <property type="match status" value="1"/>
</dbReference>
<evidence type="ECO:0000256" key="4">
    <source>
        <dbReference type="ARBA" id="ARBA00022777"/>
    </source>
</evidence>
<protein>
    <recommendedName>
        <fullName evidence="2">histidine kinase</fullName>
        <ecNumber evidence="2">2.7.13.3</ecNumber>
    </recommendedName>
</protein>
<dbReference type="EMBL" id="BOQN01000073">
    <property type="protein sequence ID" value="GIM94022.1"/>
    <property type="molecule type" value="Genomic_DNA"/>
</dbReference>
<feature type="modified residue" description="4-aspartylphosphate" evidence="6">
    <location>
        <position position="309"/>
    </location>
</feature>
<dbReference type="PANTHER" id="PTHR45339:SF1">
    <property type="entry name" value="HYBRID SIGNAL TRANSDUCTION HISTIDINE KINASE J"/>
    <property type="match status" value="1"/>
</dbReference>
<dbReference type="GO" id="GO:0000160">
    <property type="term" value="P:phosphorelay signal transduction system"/>
    <property type="evidence" value="ECO:0007669"/>
    <property type="project" value="UniProtKB-KW"/>
</dbReference>
<sequence>MSNAVKFTAVGEVVIAVTADDAVSDGAVRLRVAVRDTGIGIAADRMGRLFESFSQVDSSTTRIYGGTGLGLAISRRLARAMGGDIVVDSRPGAGSTFTVTVLMQPCPQAGRAAAAVITGRSALIVDDNATNRAMLQGELTGWGIHCVTAASATEALDLIADGARFDIALLDMHMPDTDGAHLAERLNRLPEVADAPRVLLSSVNGRPQDAERDLFAAILSKPVRAGALHNTVAHLLGEGPQIPVEPPTFPEIAASQHQLRVLLAVDNPVNQKVAQLMLTKLGHRVDTVANGAEAVDAVHRAHYDVVLMDMQMPVLDGLDATRRIRKELPTGRQPHIVAMTANALPEDRLACRTAGMDDYLAKPVRPADLAAVLRNLATGQSTGTTFSAGHSLTAGTAAAALCCSVMPRWDVSQVRVGELAALSPGSTAAPTTNR</sequence>
<feature type="domain" description="Response regulatory" evidence="8">
    <location>
        <begin position="260"/>
        <end position="377"/>
    </location>
</feature>
<keyword evidence="10" id="KW-1185">Reference proteome</keyword>
<keyword evidence="4" id="KW-0808">Transferase</keyword>
<dbReference type="InterPro" id="IPR004358">
    <property type="entry name" value="Sig_transdc_His_kin-like_C"/>
</dbReference>
<keyword evidence="4" id="KW-0418">Kinase</keyword>
<dbReference type="PRINTS" id="PR00344">
    <property type="entry name" value="BCTRLSENSOR"/>
</dbReference>
<dbReference type="InterPro" id="IPR003594">
    <property type="entry name" value="HATPase_dom"/>
</dbReference>
<dbReference type="PROSITE" id="PS50110">
    <property type="entry name" value="RESPONSE_REGULATORY"/>
    <property type="match status" value="2"/>
</dbReference>
<reference evidence="9 10" key="1">
    <citation type="submission" date="2021-03" db="EMBL/GenBank/DDBJ databases">
        <title>Whole genome shotgun sequence of Actinoplanes toevensis NBRC 105298.</title>
        <authorList>
            <person name="Komaki H."/>
            <person name="Tamura T."/>
        </authorList>
    </citation>
    <scope>NUCLEOTIDE SEQUENCE [LARGE SCALE GENOMIC DNA]</scope>
    <source>
        <strain evidence="9 10">NBRC 105298</strain>
    </source>
</reference>
<dbReference type="EC" id="2.7.13.3" evidence="2"/>
<dbReference type="InterPro" id="IPR005467">
    <property type="entry name" value="His_kinase_dom"/>
</dbReference>
<accession>A0A919W2U8</accession>
<dbReference type="SMART" id="SM00387">
    <property type="entry name" value="HATPase_c"/>
    <property type="match status" value="1"/>
</dbReference>
<evidence type="ECO:0000313" key="10">
    <source>
        <dbReference type="Proteomes" id="UP000677082"/>
    </source>
</evidence>
<feature type="domain" description="Response regulatory" evidence="8">
    <location>
        <begin position="121"/>
        <end position="236"/>
    </location>
</feature>
<keyword evidence="3 6" id="KW-0597">Phosphoprotein</keyword>
<dbReference type="InterPro" id="IPR001789">
    <property type="entry name" value="Sig_transdc_resp-reg_receiver"/>
</dbReference>
<dbReference type="GO" id="GO:0004673">
    <property type="term" value="F:protein histidine kinase activity"/>
    <property type="evidence" value="ECO:0007669"/>
    <property type="project" value="UniProtKB-EC"/>
</dbReference>
<proteinExistence type="predicted"/>
<dbReference type="Pfam" id="PF00072">
    <property type="entry name" value="Response_reg"/>
    <property type="match status" value="2"/>
</dbReference>
<dbReference type="CDD" id="cd16922">
    <property type="entry name" value="HATPase_EvgS-ArcB-TorS-like"/>
    <property type="match status" value="1"/>
</dbReference>
<evidence type="ECO:0000256" key="1">
    <source>
        <dbReference type="ARBA" id="ARBA00000085"/>
    </source>
</evidence>
<keyword evidence="5" id="KW-0902">Two-component regulatory system</keyword>
<dbReference type="SUPFAM" id="SSF55874">
    <property type="entry name" value="ATPase domain of HSP90 chaperone/DNA topoisomerase II/histidine kinase"/>
    <property type="match status" value="1"/>
</dbReference>
<feature type="domain" description="Histidine kinase" evidence="7">
    <location>
        <begin position="1"/>
        <end position="105"/>
    </location>
</feature>
<evidence type="ECO:0000313" key="9">
    <source>
        <dbReference type="EMBL" id="GIM94022.1"/>
    </source>
</evidence>
<feature type="modified residue" description="4-aspartylphosphate" evidence="6">
    <location>
        <position position="171"/>
    </location>
</feature>
<dbReference type="Gene3D" id="3.40.50.2300">
    <property type="match status" value="2"/>
</dbReference>
<dbReference type="SUPFAM" id="SSF52172">
    <property type="entry name" value="CheY-like"/>
    <property type="match status" value="2"/>
</dbReference>
<dbReference type="Pfam" id="PF02518">
    <property type="entry name" value="HATPase_c"/>
    <property type="match status" value="1"/>
</dbReference>
<evidence type="ECO:0000259" key="7">
    <source>
        <dbReference type="PROSITE" id="PS50109"/>
    </source>
</evidence>
<evidence type="ECO:0000256" key="5">
    <source>
        <dbReference type="ARBA" id="ARBA00023012"/>
    </source>
</evidence>
<dbReference type="AlphaFoldDB" id="A0A919W2U8"/>
<dbReference type="PANTHER" id="PTHR45339">
    <property type="entry name" value="HYBRID SIGNAL TRANSDUCTION HISTIDINE KINASE J"/>
    <property type="match status" value="1"/>
</dbReference>
<evidence type="ECO:0000256" key="2">
    <source>
        <dbReference type="ARBA" id="ARBA00012438"/>
    </source>
</evidence>
<evidence type="ECO:0000256" key="3">
    <source>
        <dbReference type="ARBA" id="ARBA00022553"/>
    </source>
</evidence>
<organism evidence="9 10">
    <name type="scientific">Paractinoplanes toevensis</name>
    <dbReference type="NCBI Taxonomy" id="571911"/>
    <lineage>
        <taxon>Bacteria</taxon>
        <taxon>Bacillati</taxon>
        <taxon>Actinomycetota</taxon>
        <taxon>Actinomycetes</taxon>
        <taxon>Micromonosporales</taxon>
        <taxon>Micromonosporaceae</taxon>
        <taxon>Paractinoplanes</taxon>
    </lineage>
</organism>
<dbReference type="SMART" id="SM00448">
    <property type="entry name" value="REC"/>
    <property type="match status" value="2"/>
</dbReference>
<dbReference type="Proteomes" id="UP000677082">
    <property type="component" value="Unassembled WGS sequence"/>
</dbReference>
<dbReference type="InterPro" id="IPR036890">
    <property type="entry name" value="HATPase_C_sf"/>
</dbReference>
<evidence type="ECO:0000259" key="8">
    <source>
        <dbReference type="PROSITE" id="PS50110"/>
    </source>
</evidence>
<dbReference type="CDD" id="cd00156">
    <property type="entry name" value="REC"/>
    <property type="match status" value="1"/>
</dbReference>
<comment type="catalytic activity">
    <reaction evidence="1">
        <text>ATP + protein L-histidine = ADP + protein N-phospho-L-histidine.</text>
        <dbReference type="EC" id="2.7.13.3"/>
    </reaction>
</comment>
<dbReference type="InterPro" id="IPR011006">
    <property type="entry name" value="CheY-like_superfamily"/>
</dbReference>